<proteinExistence type="predicted"/>
<reference evidence="3" key="1">
    <citation type="submission" date="2016-10" db="EMBL/GenBank/DDBJ databases">
        <authorList>
            <person name="Varghese N."/>
            <person name="Submissions S."/>
        </authorList>
    </citation>
    <scope>NUCLEOTIDE SEQUENCE [LARGE SCALE GENOMIC DNA]</scope>
    <source>
        <strain evidence="3">DSM 45789</strain>
    </source>
</reference>
<feature type="transmembrane region" description="Helical" evidence="1">
    <location>
        <begin position="7"/>
        <end position="24"/>
    </location>
</feature>
<gene>
    <name evidence="2" type="ORF">SAMN05444972_102335</name>
</gene>
<feature type="transmembrane region" description="Helical" evidence="1">
    <location>
        <begin position="30"/>
        <end position="52"/>
    </location>
</feature>
<organism evidence="2 3">
    <name type="scientific">Marininema halotolerans</name>
    <dbReference type="NCBI Taxonomy" id="1155944"/>
    <lineage>
        <taxon>Bacteria</taxon>
        <taxon>Bacillati</taxon>
        <taxon>Bacillota</taxon>
        <taxon>Bacilli</taxon>
        <taxon>Bacillales</taxon>
        <taxon>Thermoactinomycetaceae</taxon>
        <taxon>Marininema</taxon>
    </lineage>
</organism>
<evidence type="ECO:0000313" key="3">
    <source>
        <dbReference type="Proteomes" id="UP000198660"/>
    </source>
</evidence>
<keyword evidence="1" id="KW-1133">Transmembrane helix</keyword>
<feature type="transmembrane region" description="Helical" evidence="1">
    <location>
        <begin position="61"/>
        <end position="81"/>
    </location>
</feature>
<accession>A0A1I6Q4F4</accession>
<protein>
    <recommendedName>
        <fullName evidence="4">4 TMS phage holin, superfamily IV</fullName>
    </recommendedName>
</protein>
<evidence type="ECO:0000313" key="2">
    <source>
        <dbReference type="EMBL" id="SFS47327.1"/>
    </source>
</evidence>
<evidence type="ECO:0008006" key="4">
    <source>
        <dbReference type="Google" id="ProtNLM"/>
    </source>
</evidence>
<evidence type="ECO:0000256" key="1">
    <source>
        <dbReference type="SAM" id="Phobius"/>
    </source>
</evidence>
<dbReference type="RefSeq" id="WP_140413541.1">
    <property type="nucleotide sequence ID" value="NZ_FPAA01000002.1"/>
</dbReference>
<dbReference type="EMBL" id="FPAA01000002">
    <property type="protein sequence ID" value="SFS47327.1"/>
    <property type="molecule type" value="Genomic_DNA"/>
</dbReference>
<sequence length="124" mass="14317">MNIIARKFISSVVCSLLFFLLFNNNGNFLILFYFYLVLPLSLIYGGSISYFAEKLTNNNPLYTFCLCWLGALATPLFLLILSGKIKVLFIIGIYGGYSIYLTSLIFSFVYWLVDRLLFLYRPDK</sequence>
<feature type="transmembrane region" description="Helical" evidence="1">
    <location>
        <begin position="87"/>
        <end position="113"/>
    </location>
</feature>
<dbReference type="OrthoDB" id="9989242at2"/>
<dbReference type="Proteomes" id="UP000198660">
    <property type="component" value="Unassembled WGS sequence"/>
</dbReference>
<keyword evidence="3" id="KW-1185">Reference proteome</keyword>
<name>A0A1I6Q4F4_9BACL</name>
<keyword evidence="1" id="KW-0472">Membrane</keyword>
<dbReference type="AlphaFoldDB" id="A0A1I6Q4F4"/>
<keyword evidence="1" id="KW-0812">Transmembrane</keyword>